<feature type="compositionally biased region" description="Basic and acidic residues" evidence="5">
    <location>
        <begin position="334"/>
        <end position="345"/>
    </location>
</feature>
<dbReference type="SMART" id="SM00679">
    <property type="entry name" value="CTNS"/>
    <property type="match status" value="2"/>
</dbReference>
<organism evidence="7 9">
    <name type="scientific">Ustilago bromivora</name>
    <dbReference type="NCBI Taxonomy" id="307758"/>
    <lineage>
        <taxon>Eukaryota</taxon>
        <taxon>Fungi</taxon>
        <taxon>Dikarya</taxon>
        <taxon>Basidiomycota</taxon>
        <taxon>Ustilaginomycotina</taxon>
        <taxon>Ustilaginomycetes</taxon>
        <taxon>Ustilaginales</taxon>
        <taxon>Ustilaginaceae</taxon>
        <taxon>Ustilago</taxon>
    </lineage>
</organism>
<evidence type="ECO:0000313" key="10">
    <source>
        <dbReference type="Proteomes" id="UP000658997"/>
    </source>
</evidence>
<dbReference type="EMBL" id="ULHB01000116">
    <property type="protein sequence ID" value="SYW82547.1"/>
    <property type="molecule type" value="Genomic_DNA"/>
</dbReference>
<sequence>MSISTIASLGMAIGAPLLYADQAYSIYRKQDARGFSHDVCAVLLIANITRCFFWLGERFEFALLLQSLLMIAAQLGLLNLCIRFRPVGRWSKSISSDGARVVFNADGDEEGDRAGGSANAREPERDLMGLNVGSEQHGEEEEEGYADKQPLLVTLGAMFRGNNSNSSYGQVSSTDPHSSVLPQPSTTPATNTASTSKFRSILSHLNPANGRPLNLWQWSDYNSYLIFLSLFILLLSLLYLPFFSSSTFISLLGYLALGLESTLPIPQLISNYRRKSLAGFRASVLVGWLGGDSFKLLYFVFKGSPAQFTSCAIFQLSIDLAILAQSRLYKEKTEREEEEMRKNAEAKQAGRANGRAGSGEGDIEGDITDELPPRTTTSSSGKKQNKGKGRGKNNSPTAREDDGLLQDPHHVISIEADENDDEGDISNGRRK</sequence>
<dbReference type="GO" id="GO:0045332">
    <property type="term" value="P:phospholipid translocation"/>
    <property type="evidence" value="ECO:0007669"/>
    <property type="project" value="TreeGrafter"/>
</dbReference>
<dbReference type="GO" id="GO:0005829">
    <property type="term" value="C:cytosol"/>
    <property type="evidence" value="ECO:0007669"/>
    <property type="project" value="GOC"/>
</dbReference>
<evidence type="ECO:0000313" key="8">
    <source>
        <dbReference type="EMBL" id="SYW82547.1"/>
    </source>
</evidence>
<dbReference type="Gene3D" id="1.20.1280.290">
    <property type="match status" value="2"/>
</dbReference>
<dbReference type="OrthoDB" id="292213at2759"/>
<feature type="compositionally biased region" description="Acidic residues" evidence="5">
    <location>
        <begin position="415"/>
        <end position="424"/>
    </location>
</feature>
<dbReference type="InterPro" id="IPR006603">
    <property type="entry name" value="PQ-loop_rpt"/>
</dbReference>
<feature type="compositionally biased region" description="Basic and acidic residues" evidence="5">
    <location>
        <begin position="398"/>
        <end position="412"/>
    </location>
</feature>
<feature type="transmembrane region" description="Helical" evidence="6">
    <location>
        <begin position="39"/>
        <end position="55"/>
    </location>
</feature>
<dbReference type="Proteomes" id="UP000658997">
    <property type="component" value="Unassembled WGS sequence"/>
</dbReference>
<reference evidence="8" key="3">
    <citation type="submission" date="2018-08" db="EMBL/GenBank/DDBJ databases">
        <authorList>
            <person name="Guldener U."/>
        </authorList>
    </citation>
    <scope>NUCLEOTIDE SEQUENCE</scope>
    <source>
        <strain evidence="8">UB2</strain>
    </source>
</reference>
<feature type="compositionally biased region" description="Polar residues" evidence="5">
    <location>
        <begin position="165"/>
        <end position="183"/>
    </location>
</feature>
<evidence type="ECO:0000256" key="1">
    <source>
        <dbReference type="ARBA" id="ARBA00004141"/>
    </source>
</evidence>
<dbReference type="InterPro" id="IPR052241">
    <property type="entry name" value="SLC66/Scramblase_ANY1"/>
</dbReference>
<reference evidence="7" key="2">
    <citation type="submission" date="2016-04" db="EMBL/GenBank/DDBJ databases">
        <authorList>
            <person name="Evans L.H."/>
            <person name="Alamgir A."/>
            <person name="Owens N."/>
            <person name="Weber N.D."/>
            <person name="Virtaneva K."/>
            <person name="Barbian K."/>
            <person name="Babar A."/>
            <person name="Rosenke K."/>
        </authorList>
    </citation>
    <scope>NUCLEOTIDE SEQUENCE</scope>
    <source>
        <strain evidence="7">UB2112</strain>
    </source>
</reference>
<dbReference type="GO" id="GO:0005768">
    <property type="term" value="C:endosome"/>
    <property type="evidence" value="ECO:0007669"/>
    <property type="project" value="TreeGrafter"/>
</dbReference>
<dbReference type="PANTHER" id="PTHR14856">
    <property type="entry name" value="PQ-LOOP REPEAT-CONTAINING PROTEIN 1-LIKE PROTEIN"/>
    <property type="match status" value="1"/>
</dbReference>
<name>A0A1K0GBH1_9BASI</name>
<keyword evidence="3 6" id="KW-1133">Transmembrane helix</keyword>
<dbReference type="GO" id="GO:0042147">
    <property type="term" value="P:retrograde transport, endosome to Golgi"/>
    <property type="evidence" value="ECO:0007669"/>
    <property type="project" value="TreeGrafter"/>
</dbReference>
<evidence type="ECO:0000256" key="3">
    <source>
        <dbReference type="ARBA" id="ARBA00022989"/>
    </source>
</evidence>
<feature type="compositionally biased region" description="Low complexity" evidence="5">
    <location>
        <begin position="184"/>
        <end position="193"/>
    </location>
</feature>
<reference evidence="9" key="1">
    <citation type="submission" date="2016-04" db="EMBL/GenBank/DDBJ databases">
        <authorList>
            <person name="Guldener U."/>
            <person name="Guldener U."/>
        </authorList>
    </citation>
    <scope>NUCLEOTIDE SEQUENCE [LARGE SCALE GENOMIC DNA]</scope>
    <source>
        <strain evidence="9">UB2112</strain>
    </source>
</reference>
<dbReference type="EMBL" id="LT558133">
    <property type="protein sequence ID" value="SAM85377.1"/>
    <property type="molecule type" value="Genomic_DNA"/>
</dbReference>
<keyword evidence="4 6" id="KW-0472">Membrane</keyword>
<evidence type="ECO:0000313" key="9">
    <source>
        <dbReference type="Proteomes" id="UP000179920"/>
    </source>
</evidence>
<accession>A0A1K0GBH1</accession>
<evidence type="ECO:0000256" key="6">
    <source>
        <dbReference type="SAM" id="Phobius"/>
    </source>
</evidence>
<dbReference type="PANTHER" id="PTHR14856:SF9">
    <property type="entry name" value="PQ-LOOP REPEAT-CONTAINING PROTEIN 1"/>
    <property type="match status" value="1"/>
</dbReference>
<feature type="region of interest" description="Disordered" evidence="5">
    <location>
        <begin position="334"/>
        <end position="431"/>
    </location>
</feature>
<feature type="region of interest" description="Disordered" evidence="5">
    <location>
        <begin position="165"/>
        <end position="193"/>
    </location>
</feature>
<feature type="region of interest" description="Disordered" evidence="5">
    <location>
        <begin position="105"/>
        <end position="127"/>
    </location>
</feature>
<dbReference type="GO" id="GO:0016020">
    <property type="term" value="C:membrane"/>
    <property type="evidence" value="ECO:0007669"/>
    <property type="project" value="UniProtKB-SubCell"/>
</dbReference>
<gene>
    <name evidence="8" type="ORF">UBRO2_04669</name>
    <name evidence="7" type="ORF">UBRO_07337</name>
</gene>
<evidence type="ECO:0000256" key="4">
    <source>
        <dbReference type="ARBA" id="ARBA00023136"/>
    </source>
</evidence>
<evidence type="ECO:0000256" key="5">
    <source>
        <dbReference type="SAM" id="MobiDB-lite"/>
    </source>
</evidence>
<keyword evidence="2 6" id="KW-0812">Transmembrane</keyword>
<evidence type="ECO:0000256" key="2">
    <source>
        <dbReference type="ARBA" id="ARBA00022692"/>
    </source>
</evidence>
<proteinExistence type="predicted"/>
<keyword evidence="10" id="KW-1185">Reference proteome</keyword>
<feature type="transmembrane region" description="Helical" evidence="6">
    <location>
        <begin position="6"/>
        <end position="27"/>
    </location>
</feature>
<evidence type="ECO:0000313" key="7">
    <source>
        <dbReference type="EMBL" id="SAM85377.1"/>
    </source>
</evidence>
<protein>
    <recommendedName>
        <fullName evidence="11">PQ loop repeat protein</fullName>
    </recommendedName>
</protein>
<comment type="subcellular location">
    <subcellularLocation>
        <location evidence="1">Membrane</location>
        <topology evidence="1">Multi-pass membrane protein</topology>
    </subcellularLocation>
</comment>
<feature type="transmembrane region" description="Helical" evidence="6">
    <location>
        <begin position="221"/>
        <end position="242"/>
    </location>
</feature>
<dbReference type="Proteomes" id="UP000179920">
    <property type="component" value="Chromosome XVII"/>
</dbReference>
<dbReference type="FunFam" id="1.20.1280.290:FF:000005">
    <property type="entry name" value="PQ-loop repeat-containing protein 1"/>
    <property type="match status" value="1"/>
</dbReference>
<feature type="transmembrane region" description="Helical" evidence="6">
    <location>
        <begin position="61"/>
        <end position="82"/>
    </location>
</feature>
<dbReference type="Pfam" id="PF04193">
    <property type="entry name" value="PQ-loop"/>
    <property type="match status" value="2"/>
</dbReference>
<dbReference type="AlphaFoldDB" id="A0A1K0GBH1"/>
<evidence type="ECO:0008006" key="11">
    <source>
        <dbReference type="Google" id="ProtNLM"/>
    </source>
</evidence>
<dbReference type="GO" id="GO:0005802">
    <property type="term" value="C:trans-Golgi network"/>
    <property type="evidence" value="ECO:0007669"/>
    <property type="project" value="TreeGrafter"/>
</dbReference>